<comment type="function">
    <text evidence="8">Has both ATPase and helicase activities. Unwinds DNA duplexes with 3' to 5' polarity with respect to the bound strand and initiates unwinding most effectively when a single-stranded region is present. Involved in the post-incision events of nucleotide excision repair and methyl-directed mismatch repair.</text>
</comment>
<evidence type="ECO:0000259" key="15">
    <source>
        <dbReference type="PROSITE" id="PS51198"/>
    </source>
</evidence>
<dbReference type="Proteomes" id="UP000523821">
    <property type="component" value="Unassembled WGS sequence"/>
</dbReference>
<dbReference type="PROSITE" id="PS51198">
    <property type="entry name" value="UVRD_HELICASE_ATP_BIND"/>
    <property type="match status" value="1"/>
</dbReference>
<comment type="catalytic activity">
    <reaction evidence="12">
        <text>ATP + H2O = ADP + phosphate + H(+)</text>
        <dbReference type="Rhea" id="RHEA:13065"/>
        <dbReference type="ChEBI" id="CHEBI:15377"/>
        <dbReference type="ChEBI" id="CHEBI:15378"/>
        <dbReference type="ChEBI" id="CHEBI:30616"/>
        <dbReference type="ChEBI" id="CHEBI:43474"/>
        <dbReference type="ChEBI" id="CHEBI:456216"/>
        <dbReference type="EC" id="5.6.2.4"/>
    </reaction>
</comment>
<organism evidence="17 18">
    <name type="scientific">Prosthecomicrobium pneumaticum</name>
    <dbReference type="NCBI Taxonomy" id="81895"/>
    <lineage>
        <taxon>Bacteria</taxon>
        <taxon>Pseudomonadati</taxon>
        <taxon>Pseudomonadota</taxon>
        <taxon>Alphaproteobacteria</taxon>
        <taxon>Hyphomicrobiales</taxon>
        <taxon>Kaistiaceae</taxon>
        <taxon>Prosthecomicrobium</taxon>
    </lineage>
</organism>
<feature type="binding site" evidence="13">
    <location>
        <begin position="53"/>
        <end position="60"/>
    </location>
    <ligand>
        <name>ATP</name>
        <dbReference type="ChEBI" id="CHEBI:30616"/>
    </ligand>
</feature>
<dbReference type="Gene3D" id="1.10.10.160">
    <property type="match status" value="1"/>
</dbReference>
<dbReference type="PANTHER" id="PTHR11070:SF2">
    <property type="entry name" value="ATP-DEPENDENT DNA HELICASE SRS2"/>
    <property type="match status" value="1"/>
</dbReference>
<comment type="caution">
    <text evidence="17">The sequence shown here is derived from an EMBL/GenBank/DDBJ whole genome shotgun (WGS) entry which is preliminary data.</text>
</comment>
<proteinExistence type="inferred from homology"/>
<dbReference type="GO" id="GO:0003677">
    <property type="term" value="F:DNA binding"/>
    <property type="evidence" value="ECO:0007669"/>
    <property type="project" value="UniProtKB-KW"/>
</dbReference>
<dbReference type="PANTHER" id="PTHR11070">
    <property type="entry name" value="UVRD / RECB / PCRA DNA HELICASE FAMILY MEMBER"/>
    <property type="match status" value="1"/>
</dbReference>
<dbReference type="EC" id="5.6.2.4" evidence="10"/>
<feature type="domain" description="UvrD-like helicase ATP-binding" evidence="15">
    <location>
        <begin position="32"/>
        <end position="313"/>
    </location>
</feature>
<keyword evidence="6" id="KW-0238">DNA-binding</keyword>
<keyword evidence="4 13" id="KW-0347">Helicase</keyword>
<reference evidence="17 18" key="1">
    <citation type="submission" date="2020-08" db="EMBL/GenBank/DDBJ databases">
        <title>Genomic Encyclopedia of Type Strains, Phase IV (KMG-IV): sequencing the most valuable type-strain genomes for metagenomic binning, comparative biology and taxonomic classification.</title>
        <authorList>
            <person name="Goeker M."/>
        </authorList>
    </citation>
    <scope>NUCLEOTIDE SEQUENCE [LARGE SCALE GENOMIC DNA]</scope>
    <source>
        <strain evidence="17 18">DSM 16268</strain>
    </source>
</reference>
<dbReference type="GO" id="GO:0016787">
    <property type="term" value="F:hydrolase activity"/>
    <property type="evidence" value="ECO:0007669"/>
    <property type="project" value="UniProtKB-UniRule"/>
</dbReference>
<comment type="similarity">
    <text evidence="1">Belongs to the helicase family. UvrD subfamily.</text>
</comment>
<accession>A0A7W9L466</accession>
<keyword evidence="18" id="KW-1185">Reference proteome</keyword>
<dbReference type="InterPro" id="IPR000212">
    <property type="entry name" value="DNA_helicase_UvrD/REP"/>
</dbReference>
<keyword evidence="5 13" id="KW-0067">ATP-binding</keyword>
<dbReference type="FunFam" id="3.40.50.300:FF:001890">
    <property type="entry name" value="DNA helicase"/>
    <property type="match status" value="1"/>
</dbReference>
<evidence type="ECO:0000256" key="14">
    <source>
        <dbReference type="SAM" id="MobiDB-lite"/>
    </source>
</evidence>
<dbReference type="SUPFAM" id="SSF52540">
    <property type="entry name" value="P-loop containing nucleoside triphosphate hydrolases"/>
    <property type="match status" value="1"/>
</dbReference>
<evidence type="ECO:0000256" key="3">
    <source>
        <dbReference type="ARBA" id="ARBA00022801"/>
    </source>
</evidence>
<dbReference type="Gene3D" id="3.40.50.300">
    <property type="entry name" value="P-loop containing nucleotide triphosphate hydrolases"/>
    <property type="match status" value="2"/>
</dbReference>
<comment type="catalytic activity">
    <reaction evidence="9">
        <text>Couples ATP hydrolysis with the unwinding of duplex DNA by translocating in the 3'-5' direction.</text>
        <dbReference type="EC" id="5.6.2.4"/>
    </reaction>
</comment>
<dbReference type="InterPro" id="IPR014016">
    <property type="entry name" value="UvrD-like_ATP-bd"/>
</dbReference>
<evidence type="ECO:0000256" key="5">
    <source>
        <dbReference type="ARBA" id="ARBA00022840"/>
    </source>
</evidence>
<dbReference type="InterPro" id="IPR014017">
    <property type="entry name" value="DNA_helicase_UvrD-like_C"/>
</dbReference>
<feature type="region of interest" description="Disordered" evidence="14">
    <location>
        <begin position="697"/>
        <end position="718"/>
    </location>
</feature>
<dbReference type="InterPro" id="IPR013986">
    <property type="entry name" value="DExx_box_DNA_helicase_dom_sf"/>
</dbReference>
<evidence type="ECO:0000256" key="8">
    <source>
        <dbReference type="ARBA" id="ARBA00025289"/>
    </source>
</evidence>
<evidence type="ECO:0000256" key="13">
    <source>
        <dbReference type="PROSITE-ProRule" id="PRU00560"/>
    </source>
</evidence>
<evidence type="ECO:0000256" key="12">
    <source>
        <dbReference type="ARBA" id="ARBA00048988"/>
    </source>
</evidence>
<evidence type="ECO:0000256" key="4">
    <source>
        <dbReference type="ARBA" id="ARBA00022806"/>
    </source>
</evidence>
<dbReference type="GO" id="GO:0005524">
    <property type="term" value="F:ATP binding"/>
    <property type="evidence" value="ECO:0007669"/>
    <property type="project" value="UniProtKB-UniRule"/>
</dbReference>
<evidence type="ECO:0000256" key="9">
    <source>
        <dbReference type="ARBA" id="ARBA00034617"/>
    </source>
</evidence>
<gene>
    <name evidence="17" type="ORF">GGQ63_004358</name>
</gene>
<protein>
    <recommendedName>
        <fullName evidence="10">DNA 3'-5' helicase</fullName>
        <ecNumber evidence="10">5.6.2.4</ecNumber>
    </recommendedName>
    <alternativeName>
        <fullName evidence="11">DNA 3'-5' helicase II</fullName>
    </alternativeName>
</protein>
<keyword evidence="2 13" id="KW-0547">Nucleotide-binding</keyword>
<evidence type="ECO:0000313" key="17">
    <source>
        <dbReference type="EMBL" id="MBB5755256.1"/>
    </source>
</evidence>
<feature type="domain" description="UvrD-like helicase C-terminal" evidence="16">
    <location>
        <begin position="314"/>
        <end position="583"/>
    </location>
</feature>
<evidence type="ECO:0000256" key="2">
    <source>
        <dbReference type="ARBA" id="ARBA00022741"/>
    </source>
</evidence>
<dbReference type="GO" id="GO:0005829">
    <property type="term" value="C:cytosol"/>
    <property type="evidence" value="ECO:0007669"/>
    <property type="project" value="TreeGrafter"/>
</dbReference>
<evidence type="ECO:0000259" key="16">
    <source>
        <dbReference type="PROSITE" id="PS51217"/>
    </source>
</evidence>
<evidence type="ECO:0000256" key="1">
    <source>
        <dbReference type="ARBA" id="ARBA00009922"/>
    </source>
</evidence>
<dbReference type="CDD" id="cd18807">
    <property type="entry name" value="SF1_C_UvrD"/>
    <property type="match status" value="1"/>
</dbReference>
<feature type="compositionally biased region" description="Polar residues" evidence="14">
    <location>
        <begin position="697"/>
        <end position="709"/>
    </location>
</feature>
<dbReference type="Pfam" id="PF00580">
    <property type="entry name" value="UvrD-helicase"/>
    <property type="match status" value="1"/>
</dbReference>
<keyword evidence="7" id="KW-0413">Isomerase</keyword>
<dbReference type="GO" id="GO:0000725">
    <property type="term" value="P:recombinational repair"/>
    <property type="evidence" value="ECO:0007669"/>
    <property type="project" value="TreeGrafter"/>
</dbReference>
<evidence type="ECO:0000256" key="10">
    <source>
        <dbReference type="ARBA" id="ARBA00034808"/>
    </source>
</evidence>
<dbReference type="GO" id="GO:0033202">
    <property type="term" value="C:DNA helicase complex"/>
    <property type="evidence" value="ECO:0007669"/>
    <property type="project" value="TreeGrafter"/>
</dbReference>
<keyword evidence="3 13" id="KW-0378">Hydrolase</keyword>
<dbReference type="PROSITE" id="PS51217">
    <property type="entry name" value="UVRD_HELICASE_CTER"/>
    <property type="match status" value="1"/>
</dbReference>
<name>A0A7W9L466_9HYPH</name>
<dbReference type="GO" id="GO:0043138">
    <property type="term" value="F:3'-5' DNA helicase activity"/>
    <property type="evidence" value="ECO:0007669"/>
    <property type="project" value="UniProtKB-EC"/>
</dbReference>
<dbReference type="FunFam" id="1.10.486.10:FF:000003">
    <property type="entry name" value="ATP-dependent DNA helicase"/>
    <property type="match status" value="1"/>
</dbReference>
<dbReference type="CDD" id="cd17932">
    <property type="entry name" value="DEXQc_UvrD"/>
    <property type="match status" value="1"/>
</dbReference>
<dbReference type="Gene3D" id="1.10.486.10">
    <property type="entry name" value="PCRA, domain 4"/>
    <property type="match status" value="1"/>
</dbReference>
<dbReference type="AlphaFoldDB" id="A0A7W9L466"/>
<evidence type="ECO:0000256" key="11">
    <source>
        <dbReference type="ARBA" id="ARBA00034923"/>
    </source>
</evidence>
<evidence type="ECO:0000256" key="6">
    <source>
        <dbReference type="ARBA" id="ARBA00023125"/>
    </source>
</evidence>
<evidence type="ECO:0000256" key="7">
    <source>
        <dbReference type="ARBA" id="ARBA00023235"/>
    </source>
</evidence>
<dbReference type="RefSeq" id="WP_183858687.1">
    <property type="nucleotide sequence ID" value="NZ_JACHOO010000016.1"/>
</dbReference>
<evidence type="ECO:0000313" key="18">
    <source>
        <dbReference type="Proteomes" id="UP000523821"/>
    </source>
</evidence>
<dbReference type="Pfam" id="PF13361">
    <property type="entry name" value="UvrD_C"/>
    <property type="match status" value="1"/>
</dbReference>
<dbReference type="InterPro" id="IPR027417">
    <property type="entry name" value="P-loop_NTPase"/>
</dbReference>
<dbReference type="EMBL" id="JACHOO010000016">
    <property type="protein sequence ID" value="MBB5755256.1"/>
    <property type="molecule type" value="Genomic_DNA"/>
</dbReference>
<sequence length="782" mass="87420">MTSHDSTPPLPRPGGIAARALGVRAAEPGYLARLNPEQRLAVETTEGPVLVLAGAGTGKTRVLTTRIAHLLATQKAWPSQILAVTFTNKAAREMRHRIGELIGQSVEGMSWLGTFHSIGVRILRRHAELVGLKPNFTILDTDDQIRLMKQVIQAENLDEKRWPARQLAILIDGWKNRGLTPKDVPPGEGGAFANGRGVALYALYQERLKVLNACDFGDLLLENLRLFREQPDVLRDYHERFRYILVDEYQDTNVAQYLWLRLLAQGRKNVCCVGDDDQSIYGWRGAEVDNILRFEKDFPGATVIRLERNYRSTSHILAAASHLIAHNESRLGKTLFTEHADPEAPKVTVASSWDQDEEARAIGEEIEQLQKRGQKLDEMAILVRASFQMRAFEDRFITLGLPYRVIGGPRFYERQEIRDALAYFRVVVQPADDLAFERIVNVPKRGIGETSFKLIAEHGRRRQIPLTLAADELLQTEEIKAKARTALSGLVAALGRWSAAAETMKHTELAEMILEESGYTEMWQQDRSADAPGRLENLKELVRSMEEFESLPAFLEHIALVMDRDGAEGTDAVSIMTLHSAKGLEFETVFLPGWEEGLFPHQRALDESGRAGLEEERRLAYVGITRAKKRALIWFASNRRIHGLWQSTVPSRFLDELPEAHVDVVEQTSSYGGYNVGGIGNYGASRFDRADPFQNSYSTPGWQRAQSNRGGPKPAPRSSVRLIEGELIAKSTGSRSAYSVGDRVFHDKFGYGDVAAIEGNKLTIDFDKAGQKKVVDSFVTAA</sequence>